<protein>
    <submittedName>
        <fullName evidence="1">Uncharacterized protein</fullName>
    </submittedName>
</protein>
<evidence type="ECO:0000313" key="2">
    <source>
        <dbReference type="Proteomes" id="UP000191518"/>
    </source>
</evidence>
<sequence>MKVPLGILELILQKAAECLSYEDIVRFRLVNSGFSSKLHLVSTLNLSGPLRESAMASECTSTESKVSLHIMGHIPSQAKIHWYLIEEHDTRLCHFSYLIQNILEVLRAARMSI</sequence>
<dbReference type="AlphaFoldDB" id="A0A1V6RGW3"/>
<organism evidence="1 2">
    <name type="scientific">Penicillium vulpinum</name>
    <dbReference type="NCBI Taxonomy" id="29845"/>
    <lineage>
        <taxon>Eukaryota</taxon>
        <taxon>Fungi</taxon>
        <taxon>Dikarya</taxon>
        <taxon>Ascomycota</taxon>
        <taxon>Pezizomycotina</taxon>
        <taxon>Eurotiomycetes</taxon>
        <taxon>Eurotiomycetidae</taxon>
        <taxon>Eurotiales</taxon>
        <taxon>Aspergillaceae</taxon>
        <taxon>Penicillium</taxon>
    </lineage>
</organism>
<comment type="caution">
    <text evidence="1">The sequence shown here is derived from an EMBL/GenBank/DDBJ whole genome shotgun (WGS) entry which is preliminary data.</text>
</comment>
<dbReference type="EMBL" id="MDYP01000047">
    <property type="protein sequence ID" value="OQE00724.1"/>
    <property type="molecule type" value="Genomic_DNA"/>
</dbReference>
<dbReference type="STRING" id="29845.A0A1V6RGW3"/>
<evidence type="ECO:0000313" key="1">
    <source>
        <dbReference type="EMBL" id="OQE00724.1"/>
    </source>
</evidence>
<gene>
    <name evidence="1" type="ORF">PENVUL_c047G10354</name>
</gene>
<reference evidence="2" key="1">
    <citation type="journal article" date="2017" name="Nat. Microbiol.">
        <title>Global analysis of biosynthetic gene clusters reveals vast potential of secondary metabolite production in Penicillium species.</title>
        <authorList>
            <person name="Nielsen J.C."/>
            <person name="Grijseels S."/>
            <person name="Prigent S."/>
            <person name="Ji B."/>
            <person name="Dainat J."/>
            <person name="Nielsen K.F."/>
            <person name="Frisvad J.C."/>
            <person name="Workman M."/>
            <person name="Nielsen J."/>
        </authorList>
    </citation>
    <scope>NUCLEOTIDE SEQUENCE [LARGE SCALE GENOMIC DNA]</scope>
    <source>
        <strain evidence="2">IBT 29486</strain>
    </source>
</reference>
<name>A0A1V6RGW3_9EURO</name>
<keyword evidence="2" id="KW-1185">Reference proteome</keyword>
<proteinExistence type="predicted"/>
<dbReference type="Proteomes" id="UP000191518">
    <property type="component" value="Unassembled WGS sequence"/>
</dbReference>
<accession>A0A1V6RGW3</accession>